<dbReference type="PANTHER" id="PTHR11575:SF23">
    <property type="entry name" value="5-NUCLEOTIDASE FAMILY PROTEIN"/>
    <property type="match status" value="1"/>
</dbReference>
<gene>
    <name evidence="5" type="ORF">JZ786_04190</name>
</gene>
<keyword evidence="2" id="KW-0547">Nucleotide-binding</keyword>
<reference evidence="5 6" key="1">
    <citation type="submission" date="2021-02" db="EMBL/GenBank/DDBJ databases">
        <title>Alicyclobacillus curvatus sp. nov. and Alicyclobacillus mengziensis sp. nov., two acidophilic bacteria isolated from acid mine drainage.</title>
        <authorList>
            <person name="Huang Y."/>
        </authorList>
    </citation>
    <scope>NUCLEOTIDE SEQUENCE [LARGE SCALE GENOMIC DNA]</scope>
    <source>
        <strain evidence="5 6">S30H14</strain>
    </source>
</reference>
<evidence type="ECO:0000313" key="6">
    <source>
        <dbReference type="Proteomes" id="UP000663505"/>
    </source>
</evidence>
<dbReference type="EMBL" id="CP071182">
    <property type="protein sequence ID" value="QSO48211.1"/>
    <property type="molecule type" value="Genomic_DNA"/>
</dbReference>
<evidence type="ECO:0000259" key="4">
    <source>
        <dbReference type="Pfam" id="PF02872"/>
    </source>
</evidence>
<dbReference type="Pfam" id="PF00149">
    <property type="entry name" value="Metallophos"/>
    <property type="match status" value="1"/>
</dbReference>
<protein>
    <submittedName>
        <fullName evidence="5">5'-nucleotidase C-terminal domain-containing protein</fullName>
    </submittedName>
</protein>
<keyword evidence="1" id="KW-0732">Signal</keyword>
<name>A0A9X7Z8H2_9BACL</name>
<dbReference type="InterPro" id="IPR006179">
    <property type="entry name" value="5_nucleotidase/apyrase"/>
</dbReference>
<dbReference type="InterPro" id="IPR004843">
    <property type="entry name" value="Calcineurin-like_PHP"/>
</dbReference>
<dbReference type="Gene3D" id="3.90.780.10">
    <property type="entry name" value="5'-Nucleotidase, C-terminal domain"/>
    <property type="match status" value="1"/>
</dbReference>
<accession>A0A9X7Z8H2</accession>
<evidence type="ECO:0000256" key="2">
    <source>
        <dbReference type="RuleBase" id="RU362119"/>
    </source>
</evidence>
<dbReference type="RefSeq" id="WP_206657547.1">
    <property type="nucleotide sequence ID" value="NZ_CP071182.1"/>
</dbReference>
<dbReference type="GO" id="GO:0030288">
    <property type="term" value="C:outer membrane-bounded periplasmic space"/>
    <property type="evidence" value="ECO:0007669"/>
    <property type="project" value="TreeGrafter"/>
</dbReference>
<proteinExistence type="inferred from homology"/>
<feature type="domain" description="Calcineurin-like phosphoesterase" evidence="3">
    <location>
        <begin position="6"/>
        <end position="205"/>
    </location>
</feature>
<organism evidence="5 6">
    <name type="scientific">Alicyclobacillus mengziensis</name>
    <dbReference type="NCBI Taxonomy" id="2931921"/>
    <lineage>
        <taxon>Bacteria</taxon>
        <taxon>Bacillati</taxon>
        <taxon>Bacillota</taxon>
        <taxon>Bacilli</taxon>
        <taxon>Bacillales</taxon>
        <taxon>Alicyclobacillaceae</taxon>
        <taxon>Alicyclobacillus</taxon>
    </lineage>
</organism>
<evidence type="ECO:0000259" key="3">
    <source>
        <dbReference type="Pfam" id="PF00149"/>
    </source>
</evidence>
<dbReference type="KEGG" id="afx:JZ786_04190"/>
<feature type="domain" description="5'-Nucleotidase C-terminal" evidence="4">
    <location>
        <begin position="291"/>
        <end position="429"/>
    </location>
</feature>
<dbReference type="Pfam" id="PF02872">
    <property type="entry name" value="5_nucleotid_C"/>
    <property type="match status" value="1"/>
</dbReference>
<keyword evidence="6" id="KW-1185">Reference proteome</keyword>
<dbReference type="GO" id="GO:0009166">
    <property type="term" value="P:nucleotide catabolic process"/>
    <property type="evidence" value="ECO:0007669"/>
    <property type="project" value="InterPro"/>
</dbReference>
<keyword evidence="2" id="KW-0378">Hydrolase</keyword>
<dbReference type="SUPFAM" id="SSF56300">
    <property type="entry name" value="Metallo-dependent phosphatases"/>
    <property type="match status" value="1"/>
</dbReference>
<dbReference type="PRINTS" id="PR01607">
    <property type="entry name" value="APYRASEFAMLY"/>
</dbReference>
<sequence>MSMKIHILHMNDVHSHLENQMRVGYQLRRLRESLSQRGEPVLTFDIGDVLDRVRPETEASLGRLNAALLGSLSVDGWVFGNNEGLTIPRRVWPELVAASGGTVYGTNIRDESGSPLAELTDVFIYDLKGIQVGVFGVTPSYPKPYEHLGVQVLDPVVESARAVRMLQQMGAHIIVALSHLGLGADHSLAKAVPGIHLILGGHTHQLMDEPVYEGQTAIFQVGKHGVAFGHTTLVIDDATHQLQMVEGRAVLPTVLEKVDAQMMQVYLSHWSEIDKDLDRVVCELADALKTSLDEESSFANTLAGILQTEYCADVGIVVSGLLCASLLQGVVRRRHLHSACPTPTRPVLIDLSGAELWRVFERGLQPGFCLQRGFGFGFRGSVVGHLGLSNVRLEAHREVDDKVVVDEVVIGSERLVKTRIYRVATVEYLWLSSVLPEVHEGNNVDIPPPLVRDLLMERMNHANIVRDARFTCVHIRL</sequence>
<comment type="similarity">
    <text evidence="2">Belongs to the 5'-nucleotidase family.</text>
</comment>
<dbReference type="Gene3D" id="3.60.21.10">
    <property type="match status" value="1"/>
</dbReference>
<dbReference type="GO" id="GO:0000166">
    <property type="term" value="F:nucleotide binding"/>
    <property type="evidence" value="ECO:0007669"/>
    <property type="project" value="UniProtKB-KW"/>
</dbReference>
<dbReference type="AlphaFoldDB" id="A0A9X7Z8H2"/>
<dbReference type="InterPro" id="IPR008334">
    <property type="entry name" value="5'-Nucleotdase_C"/>
</dbReference>
<dbReference type="InterPro" id="IPR029052">
    <property type="entry name" value="Metallo-depent_PP-like"/>
</dbReference>
<dbReference type="PANTHER" id="PTHR11575">
    <property type="entry name" value="5'-NUCLEOTIDASE-RELATED"/>
    <property type="match status" value="1"/>
</dbReference>
<dbReference type="Proteomes" id="UP000663505">
    <property type="component" value="Chromosome"/>
</dbReference>
<dbReference type="InterPro" id="IPR036907">
    <property type="entry name" value="5'-Nucleotdase_C_sf"/>
</dbReference>
<evidence type="ECO:0000256" key="1">
    <source>
        <dbReference type="ARBA" id="ARBA00022729"/>
    </source>
</evidence>
<dbReference type="GO" id="GO:0008253">
    <property type="term" value="F:5'-nucleotidase activity"/>
    <property type="evidence" value="ECO:0007669"/>
    <property type="project" value="TreeGrafter"/>
</dbReference>
<dbReference type="SUPFAM" id="SSF55816">
    <property type="entry name" value="5'-nucleotidase (syn. UDP-sugar hydrolase), C-terminal domain"/>
    <property type="match status" value="1"/>
</dbReference>
<evidence type="ECO:0000313" key="5">
    <source>
        <dbReference type="EMBL" id="QSO48211.1"/>
    </source>
</evidence>
<dbReference type="GO" id="GO:0008768">
    <property type="term" value="F:UDP-sugar diphosphatase activity"/>
    <property type="evidence" value="ECO:0007669"/>
    <property type="project" value="TreeGrafter"/>
</dbReference>